<dbReference type="AlphaFoldDB" id="A0A401SWL3"/>
<evidence type="ECO:0000313" key="2">
    <source>
        <dbReference type="EMBL" id="GCC34775.1"/>
    </source>
</evidence>
<evidence type="ECO:0000313" key="3">
    <source>
        <dbReference type="Proteomes" id="UP000287033"/>
    </source>
</evidence>
<gene>
    <name evidence="2" type="ORF">chiPu_0013251</name>
</gene>
<organism evidence="2 3">
    <name type="scientific">Chiloscyllium punctatum</name>
    <name type="common">Brownbanded bambooshark</name>
    <name type="synonym">Hemiscyllium punctatum</name>
    <dbReference type="NCBI Taxonomy" id="137246"/>
    <lineage>
        <taxon>Eukaryota</taxon>
        <taxon>Metazoa</taxon>
        <taxon>Chordata</taxon>
        <taxon>Craniata</taxon>
        <taxon>Vertebrata</taxon>
        <taxon>Chondrichthyes</taxon>
        <taxon>Elasmobranchii</taxon>
        <taxon>Galeomorphii</taxon>
        <taxon>Galeoidea</taxon>
        <taxon>Orectolobiformes</taxon>
        <taxon>Hemiscylliidae</taxon>
        <taxon>Chiloscyllium</taxon>
    </lineage>
</organism>
<feature type="region of interest" description="Disordered" evidence="1">
    <location>
        <begin position="1"/>
        <end position="24"/>
    </location>
</feature>
<protein>
    <submittedName>
        <fullName evidence="2">Uncharacterized protein</fullName>
    </submittedName>
</protein>
<feature type="compositionally biased region" description="Basic residues" evidence="1">
    <location>
        <begin position="8"/>
        <end position="21"/>
    </location>
</feature>
<dbReference type="EMBL" id="BEZZ01000631">
    <property type="protein sequence ID" value="GCC34775.1"/>
    <property type="molecule type" value="Genomic_DNA"/>
</dbReference>
<keyword evidence="3" id="KW-1185">Reference proteome</keyword>
<name>A0A401SWL3_CHIPU</name>
<dbReference type="Proteomes" id="UP000287033">
    <property type="component" value="Unassembled WGS sequence"/>
</dbReference>
<proteinExistence type="predicted"/>
<reference evidence="2 3" key="1">
    <citation type="journal article" date="2018" name="Nat. Ecol. Evol.">
        <title>Shark genomes provide insights into elasmobranch evolution and the origin of vertebrates.</title>
        <authorList>
            <person name="Hara Y"/>
            <person name="Yamaguchi K"/>
            <person name="Onimaru K"/>
            <person name="Kadota M"/>
            <person name="Koyanagi M"/>
            <person name="Keeley SD"/>
            <person name="Tatsumi K"/>
            <person name="Tanaka K"/>
            <person name="Motone F"/>
            <person name="Kageyama Y"/>
            <person name="Nozu R"/>
            <person name="Adachi N"/>
            <person name="Nishimura O"/>
            <person name="Nakagawa R"/>
            <person name="Tanegashima C"/>
            <person name="Kiyatake I"/>
            <person name="Matsumoto R"/>
            <person name="Murakumo K"/>
            <person name="Nishida K"/>
            <person name="Terakita A"/>
            <person name="Kuratani S"/>
            <person name="Sato K"/>
            <person name="Hyodo S Kuraku.S."/>
        </authorList>
    </citation>
    <scope>NUCLEOTIDE SEQUENCE [LARGE SCALE GENOMIC DNA]</scope>
</reference>
<sequence>MSSERGRAQHRCHRNVTRGRTRVGEEARGLVRRAKYKWPVTRRMWTEEGGKVSSVKWTPATATLNPTSRLCQRQGALFGAALRNPSYSDGHPVQDNPHH</sequence>
<accession>A0A401SWL3</accession>
<comment type="caution">
    <text evidence="2">The sequence shown here is derived from an EMBL/GenBank/DDBJ whole genome shotgun (WGS) entry which is preliminary data.</text>
</comment>
<evidence type="ECO:0000256" key="1">
    <source>
        <dbReference type="SAM" id="MobiDB-lite"/>
    </source>
</evidence>